<dbReference type="Proteomes" id="UP000007267">
    <property type="component" value="Unassembled WGS sequence"/>
</dbReference>
<sequence>MSPACFYGDSSALDSILGISRKKTEGALGQHPPSVSYVKAEQDDLLGLQPDEPANPKVLRVAIIGAPNAGKSTLSNTLLGRKVFPVSSKVHTTRCKAYGVITEDDTQLIILDTPGLTSPTKAKRHNLDRSLIQDPWDSMKHADLVLVLVDVSERWAHTCLSSQVLQCLSRFPQIPSILVMNKVDLLKKKALLLDLVTELTEGVVNGKKLHVKSLSRTHLDPARNNPLPSIPACTPENAPKDGGCLQEGSEVQRGPGSDTSCDAKASDSGHVLGGTEKAQTATPQVSRDGKIKKGWPHFREIFMLAALNGEAVETLKRYLLMQAKPGRWEYHSKVLTSQSPQEICENIIRGKLLEYLPQEVPYMVLQETELWEEGPSGELTILQNLLVPKETHVKMLIGVGGQLVSRVAREAGEELMNVFLCDIHLKLCVKLKK</sequence>
<feature type="region of interest" description="G2" evidence="16">
    <location>
        <begin position="91"/>
        <end position="95"/>
    </location>
</feature>
<dbReference type="InterPro" id="IPR015946">
    <property type="entry name" value="KH_dom-like_a/b"/>
</dbReference>
<evidence type="ECO:0000256" key="12">
    <source>
        <dbReference type="ARBA" id="ARBA00023134"/>
    </source>
</evidence>
<dbReference type="eggNOG" id="KOG1423">
    <property type="taxonomic scope" value="Eukaryota"/>
</dbReference>
<dbReference type="InterPro" id="IPR030388">
    <property type="entry name" value="G_ERA_dom"/>
</dbReference>
<proteinExistence type="inferred from homology"/>
<evidence type="ECO:0000256" key="5">
    <source>
        <dbReference type="ARBA" id="ARBA00022517"/>
    </source>
</evidence>
<reference evidence="19" key="4">
    <citation type="submission" date="2025-09" db="UniProtKB">
        <authorList>
            <consortium name="Ensembl"/>
        </authorList>
    </citation>
    <scope>IDENTIFICATION</scope>
</reference>
<dbReference type="SUPFAM" id="SSF54814">
    <property type="entry name" value="Prokaryotic type KH domain (KH-domain type II)"/>
    <property type="match status" value="1"/>
</dbReference>
<dbReference type="PRINTS" id="PR00326">
    <property type="entry name" value="GTP1OBG"/>
</dbReference>
<dbReference type="PROSITE" id="PS51713">
    <property type="entry name" value="G_ERA"/>
    <property type="match status" value="1"/>
</dbReference>
<comment type="subcellular location">
    <subcellularLocation>
        <location evidence="2">Mitochondrion inner membrane</location>
        <topology evidence="2">Peripheral membrane protein</topology>
    </subcellularLocation>
    <subcellularLocation>
        <location evidence="1">Mitochondrion matrix</location>
    </subcellularLocation>
</comment>
<keyword evidence="7 16" id="KW-0547">Nucleotide-binding</keyword>
<dbReference type="NCBIfam" id="TIGR00231">
    <property type="entry name" value="small_GTP"/>
    <property type="match status" value="1"/>
</dbReference>
<evidence type="ECO:0000256" key="14">
    <source>
        <dbReference type="ARBA" id="ARBA00025227"/>
    </source>
</evidence>
<dbReference type="Gene3D" id="3.30.300.20">
    <property type="match status" value="1"/>
</dbReference>
<keyword evidence="13" id="KW-0472">Membrane</keyword>
<dbReference type="Ensembl" id="ENSPSIT00000007747.1">
    <property type="protein sequence ID" value="ENSPSIP00000007706.1"/>
    <property type="gene ID" value="ENSPSIG00000007018.1"/>
</dbReference>
<keyword evidence="9" id="KW-0694">RNA-binding</keyword>
<dbReference type="OMA" id="WAEVDVI"/>
<dbReference type="GO" id="GO:0019843">
    <property type="term" value="F:rRNA binding"/>
    <property type="evidence" value="ECO:0007669"/>
    <property type="project" value="UniProtKB-KW"/>
</dbReference>
<dbReference type="PANTHER" id="PTHR42698">
    <property type="entry name" value="GTPASE ERA"/>
    <property type="match status" value="1"/>
</dbReference>
<dbReference type="STRING" id="13735.ENSPSIP00000007706"/>
<dbReference type="FunFam" id="3.30.300.20:FF:000016">
    <property type="entry name" value="GTPase Era, mitochondrial isoform 1"/>
    <property type="match status" value="1"/>
</dbReference>
<dbReference type="SUPFAM" id="SSF52540">
    <property type="entry name" value="P-loop containing nucleoside triphosphate hydrolases"/>
    <property type="match status" value="1"/>
</dbReference>
<feature type="region of interest" description="G1" evidence="16">
    <location>
        <begin position="65"/>
        <end position="72"/>
    </location>
</feature>
<evidence type="ECO:0000313" key="19">
    <source>
        <dbReference type="Ensembl" id="ENSPSIP00000007706.1"/>
    </source>
</evidence>
<dbReference type="GO" id="GO:0005829">
    <property type="term" value="C:cytosol"/>
    <property type="evidence" value="ECO:0007669"/>
    <property type="project" value="Ensembl"/>
</dbReference>
<evidence type="ECO:0000256" key="7">
    <source>
        <dbReference type="ARBA" id="ARBA00022741"/>
    </source>
</evidence>
<comment type="function">
    <text evidence="14">Probable GTPase that plays a role in the mitochondrial ribosomal small subunit assembly. Specifically binds the 12S mitochondrial rRNA (12S mt-rRNA) to a 33 nucleotide section delineating the 3' terminal stem-loop region. May act as a chaperone that protects the 12S mt-rRNA on the 28S mitoribosomal subunit during ribosomal small subunit assembly.</text>
</comment>
<dbReference type="FunFam" id="3.40.50.300:FF:002220">
    <property type="entry name" value="GTPase Era, mitochondrial"/>
    <property type="match status" value="1"/>
</dbReference>
<feature type="region of interest" description="Disordered" evidence="17">
    <location>
        <begin position="220"/>
        <end position="288"/>
    </location>
</feature>
<evidence type="ECO:0000256" key="2">
    <source>
        <dbReference type="ARBA" id="ARBA00004637"/>
    </source>
</evidence>
<organism evidence="19 20">
    <name type="scientific">Pelodiscus sinensis</name>
    <name type="common">Chinese softshell turtle</name>
    <name type="synonym">Trionyx sinensis</name>
    <dbReference type="NCBI Taxonomy" id="13735"/>
    <lineage>
        <taxon>Eukaryota</taxon>
        <taxon>Metazoa</taxon>
        <taxon>Chordata</taxon>
        <taxon>Craniata</taxon>
        <taxon>Vertebrata</taxon>
        <taxon>Euteleostomi</taxon>
        <taxon>Archelosauria</taxon>
        <taxon>Testudinata</taxon>
        <taxon>Testudines</taxon>
        <taxon>Cryptodira</taxon>
        <taxon>Trionychia</taxon>
        <taxon>Trionychidae</taxon>
        <taxon>Pelodiscus</taxon>
    </lineage>
</organism>
<keyword evidence="11" id="KW-0496">Mitochondrion</keyword>
<feature type="domain" description="Era-type G" evidence="18">
    <location>
        <begin position="57"/>
        <end position="326"/>
    </location>
</feature>
<dbReference type="KEGG" id="pss:102460280"/>
<dbReference type="InterPro" id="IPR005662">
    <property type="entry name" value="GTPase_Era-like"/>
</dbReference>
<keyword evidence="10" id="KW-0809">Transit peptide</keyword>
<dbReference type="InterPro" id="IPR027417">
    <property type="entry name" value="P-loop_NTPase"/>
</dbReference>
<evidence type="ECO:0000256" key="4">
    <source>
        <dbReference type="ARBA" id="ARBA00019149"/>
    </source>
</evidence>
<dbReference type="Gene3D" id="3.40.50.300">
    <property type="entry name" value="P-loop containing nucleotide triphosphate hydrolases"/>
    <property type="match status" value="1"/>
</dbReference>
<reference evidence="20" key="1">
    <citation type="submission" date="2011-10" db="EMBL/GenBank/DDBJ databases">
        <authorList>
            <consortium name="Soft-shell Turtle Genome Consortium"/>
        </authorList>
    </citation>
    <scope>NUCLEOTIDE SEQUENCE [LARGE SCALE GENOMIC DNA]</scope>
    <source>
        <strain evidence="20">Daiwa-1</strain>
    </source>
</reference>
<keyword evidence="20" id="KW-1185">Reference proteome</keyword>
<dbReference type="GO" id="GO:0000028">
    <property type="term" value="P:ribosomal small subunit assembly"/>
    <property type="evidence" value="ECO:0007669"/>
    <property type="project" value="Ensembl"/>
</dbReference>
<evidence type="ECO:0000256" key="13">
    <source>
        <dbReference type="ARBA" id="ARBA00023136"/>
    </source>
</evidence>
<feature type="region of interest" description="G5" evidence="16">
    <location>
        <begin position="304"/>
        <end position="306"/>
    </location>
</feature>
<evidence type="ECO:0000256" key="6">
    <source>
        <dbReference type="ARBA" id="ARBA00022730"/>
    </source>
</evidence>
<evidence type="ECO:0000256" key="3">
    <source>
        <dbReference type="ARBA" id="ARBA00007921"/>
    </source>
</evidence>
<dbReference type="InterPro" id="IPR005225">
    <property type="entry name" value="Small_GTP-bd"/>
</dbReference>
<dbReference type="CTD" id="26284"/>
<evidence type="ECO:0000256" key="1">
    <source>
        <dbReference type="ARBA" id="ARBA00004305"/>
    </source>
</evidence>
<dbReference type="Pfam" id="PF01926">
    <property type="entry name" value="MMR_HSR1"/>
    <property type="match status" value="1"/>
</dbReference>
<keyword evidence="5" id="KW-0690">Ribosome biogenesis</keyword>
<evidence type="ECO:0000256" key="11">
    <source>
        <dbReference type="ARBA" id="ARBA00023128"/>
    </source>
</evidence>
<reference evidence="19" key="3">
    <citation type="submission" date="2025-08" db="UniProtKB">
        <authorList>
            <consortium name="Ensembl"/>
        </authorList>
    </citation>
    <scope>IDENTIFICATION</scope>
</reference>
<evidence type="ECO:0000259" key="18">
    <source>
        <dbReference type="PROSITE" id="PS51713"/>
    </source>
</evidence>
<evidence type="ECO:0000313" key="20">
    <source>
        <dbReference type="Proteomes" id="UP000007267"/>
    </source>
</evidence>
<dbReference type="HOGENOM" id="CLU_038009_2_1_1"/>
<keyword evidence="8" id="KW-0999">Mitochondrion inner membrane</keyword>
<dbReference type="GO" id="GO:0005525">
    <property type="term" value="F:GTP binding"/>
    <property type="evidence" value="ECO:0007669"/>
    <property type="project" value="UniProtKB-UniRule"/>
</dbReference>
<dbReference type="HAMAP" id="MF_00367">
    <property type="entry name" value="GTPase_Era"/>
    <property type="match status" value="1"/>
</dbReference>
<dbReference type="GO" id="GO:0005743">
    <property type="term" value="C:mitochondrial inner membrane"/>
    <property type="evidence" value="ECO:0007669"/>
    <property type="project" value="UniProtKB-SubCell"/>
</dbReference>
<dbReference type="GO" id="GO:0005759">
    <property type="term" value="C:mitochondrial matrix"/>
    <property type="evidence" value="ECO:0007669"/>
    <property type="project" value="UniProtKB-SubCell"/>
</dbReference>
<gene>
    <name evidence="19" type="primary">ERAL1</name>
</gene>
<dbReference type="GeneTree" id="ENSGT00390000013800"/>
<feature type="region of interest" description="G3" evidence="16">
    <location>
        <begin position="112"/>
        <end position="115"/>
    </location>
</feature>
<dbReference type="OrthoDB" id="8954335at2759"/>
<keyword evidence="12 16" id="KW-0342">GTP-binding</keyword>
<dbReference type="PANTHER" id="PTHR42698:SF1">
    <property type="entry name" value="GTPASE ERA, MITOCHONDRIAL"/>
    <property type="match status" value="1"/>
</dbReference>
<keyword evidence="6" id="KW-0699">rRNA-binding</keyword>
<evidence type="ECO:0000256" key="10">
    <source>
        <dbReference type="ARBA" id="ARBA00022946"/>
    </source>
</evidence>
<dbReference type="CDD" id="cd04163">
    <property type="entry name" value="Era"/>
    <property type="match status" value="1"/>
</dbReference>
<evidence type="ECO:0000256" key="17">
    <source>
        <dbReference type="SAM" id="MobiDB-lite"/>
    </source>
</evidence>
<accession>K7FI46</accession>
<evidence type="ECO:0000256" key="9">
    <source>
        <dbReference type="ARBA" id="ARBA00022884"/>
    </source>
</evidence>
<protein>
    <recommendedName>
        <fullName evidence="4">GTPase Era, mitochondrial</fullName>
    </recommendedName>
    <alternativeName>
        <fullName evidence="15">ERA-like protein 1</fullName>
    </alternativeName>
</protein>
<dbReference type="AlphaFoldDB" id="K7FI46"/>
<dbReference type="CDD" id="cd22534">
    <property type="entry name" value="KH-II_Era"/>
    <property type="match status" value="1"/>
</dbReference>
<dbReference type="InterPro" id="IPR006073">
    <property type="entry name" value="GTP-bd"/>
</dbReference>
<dbReference type="EMBL" id="AGCU01124061">
    <property type="status" value="NOT_ANNOTATED_CDS"/>
    <property type="molecule type" value="Genomic_DNA"/>
</dbReference>
<evidence type="ECO:0000256" key="15">
    <source>
        <dbReference type="ARBA" id="ARBA00030975"/>
    </source>
</evidence>
<name>K7FI46_PELSI</name>
<evidence type="ECO:0000256" key="8">
    <source>
        <dbReference type="ARBA" id="ARBA00022792"/>
    </source>
</evidence>
<dbReference type="InterPro" id="IPR009019">
    <property type="entry name" value="KH_sf_prok-type"/>
</dbReference>
<dbReference type="RefSeq" id="XP_006128795.1">
    <property type="nucleotide sequence ID" value="XM_006128733.3"/>
</dbReference>
<feature type="region of interest" description="G4" evidence="16">
    <location>
        <begin position="181"/>
        <end position="184"/>
    </location>
</feature>
<dbReference type="GO" id="GO:0043024">
    <property type="term" value="F:ribosomal small subunit binding"/>
    <property type="evidence" value="ECO:0007669"/>
    <property type="project" value="Ensembl"/>
</dbReference>
<evidence type="ECO:0000256" key="16">
    <source>
        <dbReference type="PROSITE-ProRule" id="PRU01050"/>
    </source>
</evidence>
<reference evidence="20" key="2">
    <citation type="journal article" date="2013" name="Nat. Genet.">
        <title>The draft genomes of soft-shell turtle and green sea turtle yield insights into the development and evolution of the turtle-specific body plan.</title>
        <authorList>
            <person name="Wang Z."/>
            <person name="Pascual-Anaya J."/>
            <person name="Zadissa A."/>
            <person name="Li W."/>
            <person name="Niimura Y."/>
            <person name="Huang Z."/>
            <person name="Li C."/>
            <person name="White S."/>
            <person name="Xiong Z."/>
            <person name="Fang D."/>
            <person name="Wang B."/>
            <person name="Ming Y."/>
            <person name="Chen Y."/>
            <person name="Zheng Y."/>
            <person name="Kuraku S."/>
            <person name="Pignatelli M."/>
            <person name="Herrero J."/>
            <person name="Beal K."/>
            <person name="Nozawa M."/>
            <person name="Li Q."/>
            <person name="Wang J."/>
            <person name="Zhang H."/>
            <person name="Yu L."/>
            <person name="Shigenobu S."/>
            <person name="Wang J."/>
            <person name="Liu J."/>
            <person name="Flicek P."/>
            <person name="Searle S."/>
            <person name="Wang J."/>
            <person name="Kuratani S."/>
            <person name="Yin Y."/>
            <person name="Aken B."/>
            <person name="Zhang G."/>
            <person name="Irie N."/>
        </authorList>
    </citation>
    <scope>NUCLEOTIDE SEQUENCE [LARGE SCALE GENOMIC DNA]</scope>
    <source>
        <strain evidence="20">Daiwa-1</strain>
    </source>
</reference>
<comment type="similarity">
    <text evidence="3 16">Belongs to the TRAFAC class TrmE-Era-EngA-EngB-Septin-like GTPase superfamily. Era GTPase family.</text>
</comment>